<keyword evidence="4" id="KW-1185">Reference proteome</keyword>
<evidence type="ECO:0008006" key="5">
    <source>
        <dbReference type="Google" id="ProtNLM"/>
    </source>
</evidence>
<organism evidence="3 4">
    <name type="scientific">Rhynocoris fuscipes</name>
    <dbReference type="NCBI Taxonomy" id="488301"/>
    <lineage>
        <taxon>Eukaryota</taxon>
        <taxon>Metazoa</taxon>
        <taxon>Ecdysozoa</taxon>
        <taxon>Arthropoda</taxon>
        <taxon>Hexapoda</taxon>
        <taxon>Insecta</taxon>
        <taxon>Pterygota</taxon>
        <taxon>Neoptera</taxon>
        <taxon>Paraneoptera</taxon>
        <taxon>Hemiptera</taxon>
        <taxon>Heteroptera</taxon>
        <taxon>Panheteroptera</taxon>
        <taxon>Cimicomorpha</taxon>
        <taxon>Reduviidae</taxon>
        <taxon>Harpactorinae</taxon>
        <taxon>Harpactorini</taxon>
        <taxon>Rhynocoris</taxon>
    </lineage>
</organism>
<dbReference type="InterPro" id="IPR036065">
    <property type="entry name" value="BolA-like_sf"/>
</dbReference>
<dbReference type="SUPFAM" id="SSF82657">
    <property type="entry name" value="BolA-like"/>
    <property type="match status" value="1"/>
</dbReference>
<evidence type="ECO:0000313" key="4">
    <source>
        <dbReference type="Proteomes" id="UP001461498"/>
    </source>
</evidence>
<dbReference type="InterPro" id="IPR002634">
    <property type="entry name" value="BolA"/>
</dbReference>
<accession>A0AAW1CKL7</accession>
<dbReference type="Pfam" id="PF01722">
    <property type="entry name" value="BolA"/>
    <property type="match status" value="1"/>
</dbReference>
<dbReference type="PANTHER" id="PTHR46188:SF1">
    <property type="entry name" value="BOLA-LIKE PROTEIN 3"/>
    <property type="match status" value="1"/>
</dbReference>
<dbReference type="Proteomes" id="UP001461498">
    <property type="component" value="Unassembled WGS sequence"/>
</dbReference>
<reference evidence="3 4" key="1">
    <citation type="submission" date="2022-12" db="EMBL/GenBank/DDBJ databases">
        <title>Chromosome-level genome assembly of true bugs.</title>
        <authorList>
            <person name="Ma L."/>
            <person name="Li H."/>
        </authorList>
    </citation>
    <scope>NUCLEOTIDE SEQUENCE [LARGE SCALE GENOMIC DNA]</scope>
    <source>
        <strain evidence="3">Lab_2022b</strain>
    </source>
</reference>
<gene>
    <name evidence="3" type="ORF">O3M35_003608</name>
</gene>
<proteinExistence type="inferred from homology"/>
<dbReference type="InterPro" id="IPR052275">
    <property type="entry name" value="Mt_Fe-S_assembly_factor"/>
</dbReference>
<comment type="caution">
    <text evidence="3">The sequence shown here is derived from an EMBL/GenBank/DDBJ whole genome shotgun (WGS) entry which is preliminary data.</text>
</comment>
<dbReference type="GO" id="GO:0005759">
    <property type="term" value="C:mitochondrial matrix"/>
    <property type="evidence" value="ECO:0007669"/>
    <property type="project" value="TreeGrafter"/>
</dbReference>
<comment type="similarity">
    <text evidence="1 2">Belongs to the BolA/IbaG family.</text>
</comment>
<dbReference type="AlphaFoldDB" id="A0AAW1CKL7"/>
<evidence type="ECO:0000313" key="3">
    <source>
        <dbReference type="EMBL" id="KAK9499099.1"/>
    </source>
</evidence>
<dbReference type="EMBL" id="JAPXFL010000012">
    <property type="protein sequence ID" value="KAK9499099.1"/>
    <property type="molecule type" value="Genomic_DNA"/>
</dbReference>
<dbReference type="Gene3D" id="3.30.300.90">
    <property type="entry name" value="BolA-like"/>
    <property type="match status" value="1"/>
</dbReference>
<dbReference type="PANTHER" id="PTHR46188">
    <property type="entry name" value="BOLA-LIKE PROTEIN 3"/>
    <property type="match status" value="1"/>
</dbReference>
<name>A0AAW1CKL7_9HEMI</name>
<evidence type="ECO:0000256" key="2">
    <source>
        <dbReference type="RuleBase" id="RU003860"/>
    </source>
</evidence>
<sequence>MSSFLTKKLLSYNNIKTLLTIPYSRTFSFTSRIKAEEKIKNILDKSFPSAESIEVIDVSGGCGAMYDISIKAPQFKGLTIVKQHKLVTEALKQEIKDMHGIRIQTTPTG</sequence>
<protein>
    <recommendedName>
        <fullName evidence="5">BolA-like protein 3</fullName>
    </recommendedName>
</protein>
<evidence type="ECO:0000256" key="1">
    <source>
        <dbReference type="ARBA" id="ARBA00005578"/>
    </source>
</evidence>